<organism evidence="2 3">
    <name type="scientific">Pleurodeles waltl</name>
    <name type="common">Iberian ribbed newt</name>
    <dbReference type="NCBI Taxonomy" id="8319"/>
    <lineage>
        <taxon>Eukaryota</taxon>
        <taxon>Metazoa</taxon>
        <taxon>Chordata</taxon>
        <taxon>Craniata</taxon>
        <taxon>Vertebrata</taxon>
        <taxon>Euteleostomi</taxon>
        <taxon>Amphibia</taxon>
        <taxon>Batrachia</taxon>
        <taxon>Caudata</taxon>
        <taxon>Salamandroidea</taxon>
        <taxon>Salamandridae</taxon>
        <taxon>Pleurodelinae</taxon>
        <taxon>Pleurodeles</taxon>
    </lineage>
</organism>
<comment type="caution">
    <text evidence="2">The sequence shown here is derived from an EMBL/GenBank/DDBJ whole genome shotgun (WGS) entry which is preliminary data.</text>
</comment>
<dbReference type="AlphaFoldDB" id="A0AAV7S721"/>
<feature type="region of interest" description="Disordered" evidence="1">
    <location>
        <begin position="43"/>
        <end position="67"/>
    </location>
</feature>
<reference evidence="2" key="1">
    <citation type="journal article" date="2022" name="bioRxiv">
        <title>Sequencing and chromosome-scale assembly of the giantPleurodeles waltlgenome.</title>
        <authorList>
            <person name="Brown T."/>
            <person name="Elewa A."/>
            <person name="Iarovenko S."/>
            <person name="Subramanian E."/>
            <person name="Araus A.J."/>
            <person name="Petzold A."/>
            <person name="Susuki M."/>
            <person name="Suzuki K.-i.T."/>
            <person name="Hayashi T."/>
            <person name="Toyoda A."/>
            <person name="Oliveira C."/>
            <person name="Osipova E."/>
            <person name="Leigh N.D."/>
            <person name="Simon A."/>
            <person name="Yun M.H."/>
        </authorList>
    </citation>
    <scope>NUCLEOTIDE SEQUENCE</scope>
    <source>
        <strain evidence="2">20211129_DDA</strain>
        <tissue evidence="2">Liver</tissue>
    </source>
</reference>
<name>A0AAV7S721_PLEWA</name>
<sequence length="67" mass="7158">MDRILKEISAVGLEGMDNAMVALMVETRSMRLEIAGFANLRAGPLSDDSGNPSCLLDRQRTGTPAPP</sequence>
<proteinExistence type="predicted"/>
<dbReference type="Proteomes" id="UP001066276">
    <property type="component" value="Chromosome 4_2"/>
</dbReference>
<dbReference type="EMBL" id="JANPWB010000008">
    <property type="protein sequence ID" value="KAJ1160829.1"/>
    <property type="molecule type" value="Genomic_DNA"/>
</dbReference>
<protein>
    <submittedName>
        <fullName evidence="2">Uncharacterized protein</fullName>
    </submittedName>
</protein>
<evidence type="ECO:0000313" key="3">
    <source>
        <dbReference type="Proteomes" id="UP001066276"/>
    </source>
</evidence>
<gene>
    <name evidence="2" type="ORF">NDU88_001322</name>
</gene>
<evidence type="ECO:0000256" key="1">
    <source>
        <dbReference type="SAM" id="MobiDB-lite"/>
    </source>
</evidence>
<evidence type="ECO:0000313" key="2">
    <source>
        <dbReference type="EMBL" id="KAJ1160829.1"/>
    </source>
</evidence>
<keyword evidence="3" id="KW-1185">Reference proteome</keyword>
<accession>A0AAV7S721</accession>